<sequence>MKNLNKYLLVLLVIVLSTGCTDDFLDTEPKTTLTDDSFYQTKEDAELAIVGCYDGIQQLYASGVAFPILSEVLSDNCFGGTGNTDALNFRVLDEFDLSVSSGEVNILNNNWIAYYKAIYRINVLLQKLDQINWEGDEAYRNSIEAQARFLRAYCYFDMVRIWEKVPLITEPTTGNISQAEVDEIYTVIAEDLSFAAENGSETVEPGRVNKWAAKAYLARVFLFYTGYYGNNDLVGVVSKAQALQGLEDVIAKGSYSLVEKFKNLWPAASSVPEGDGLTTTYAGKDNAETVFAIKYNITSDYDGNTDGNHWLVLLGFRGQTFSPYGSGWGACTVSPDLYAVYEDDDARREASIIAIEEEELDYDNDDQREYTGYSGKKYIPLANPDGSDVAVANGAVDFQIGQYQDYVVMRYSDVLLMAAELGSASAQTYFDQVRDRAGLTSLPATFNNIMKERRLEFALEGIRYWDLLRQGVNVAAETIAEETTVMNGGVPTDKSILAANVIETRGFQMIPQNQVTRSSGVLKQNSGWE</sequence>
<dbReference type="InterPro" id="IPR011990">
    <property type="entry name" value="TPR-like_helical_dom_sf"/>
</dbReference>
<evidence type="ECO:0000256" key="4">
    <source>
        <dbReference type="ARBA" id="ARBA00023136"/>
    </source>
</evidence>
<accession>A0ABW9RTI1</accession>
<comment type="caution">
    <text evidence="9">The sequence shown here is derived from an EMBL/GenBank/DDBJ whole genome shotgun (WGS) entry which is preliminary data.</text>
</comment>
<keyword evidence="10" id="KW-1185">Reference proteome</keyword>
<organism evidence="9 10">
    <name type="scientific">Fulvivirga kasyanovii</name>
    <dbReference type="NCBI Taxonomy" id="396812"/>
    <lineage>
        <taxon>Bacteria</taxon>
        <taxon>Pseudomonadati</taxon>
        <taxon>Bacteroidota</taxon>
        <taxon>Cytophagia</taxon>
        <taxon>Cytophagales</taxon>
        <taxon>Fulvivirgaceae</taxon>
        <taxon>Fulvivirga</taxon>
    </lineage>
</organism>
<dbReference type="Pfam" id="PF14322">
    <property type="entry name" value="SusD-like_3"/>
    <property type="match status" value="1"/>
</dbReference>
<keyword evidence="3 6" id="KW-0732">Signal</keyword>
<evidence type="ECO:0000256" key="3">
    <source>
        <dbReference type="ARBA" id="ARBA00022729"/>
    </source>
</evidence>
<evidence type="ECO:0000256" key="1">
    <source>
        <dbReference type="ARBA" id="ARBA00004442"/>
    </source>
</evidence>
<dbReference type="RefSeq" id="WP_155174493.1">
    <property type="nucleotide sequence ID" value="NZ_BAAAFL010000002.1"/>
</dbReference>
<protein>
    <submittedName>
        <fullName evidence="9">RagB/SusD family nutrient uptake outer membrane protein</fullName>
    </submittedName>
</protein>
<dbReference type="InterPro" id="IPR012944">
    <property type="entry name" value="SusD_RagB_dom"/>
</dbReference>
<dbReference type="PROSITE" id="PS51257">
    <property type="entry name" value="PROKAR_LIPOPROTEIN"/>
    <property type="match status" value="1"/>
</dbReference>
<evidence type="ECO:0000313" key="9">
    <source>
        <dbReference type="EMBL" id="MTI27494.1"/>
    </source>
</evidence>
<feature type="domain" description="SusD-like N-terminal" evidence="8">
    <location>
        <begin position="105"/>
        <end position="222"/>
    </location>
</feature>
<evidence type="ECO:0000259" key="8">
    <source>
        <dbReference type="Pfam" id="PF14322"/>
    </source>
</evidence>
<reference evidence="9 10" key="1">
    <citation type="submission" date="2019-02" db="EMBL/GenBank/DDBJ databases">
        <authorList>
            <person name="Goldberg S.R."/>
            <person name="Haltli B.A."/>
            <person name="Correa H."/>
            <person name="Russell K.G."/>
        </authorList>
    </citation>
    <scope>NUCLEOTIDE SEQUENCE [LARGE SCALE GENOMIC DNA]</scope>
    <source>
        <strain evidence="9 10">JCM 16186</strain>
    </source>
</reference>
<comment type="subcellular location">
    <subcellularLocation>
        <location evidence="1">Cell outer membrane</location>
    </subcellularLocation>
</comment>
<name>A0ABW9RTI1_9BACT</name>
<feature type="signal peptide" evidence="6">
    <location>
        <begin position="1"/>
        <end position="22"/>
    </location>
</feature>
<dbReference type="InterPro" id="IPR033985">
    <property type="entry name" value="SusD-like_N"/>
</dbReference>
<evidence type="ECO:0000313" key="10">
    <source>
        <dbReference type="Proteomes" id="UP000798808"/>
    </source>
</evidence>
<evidence type="ECO:0000256" key="5">
    <source>
        <dbReference type="ARBA" id="ARBA00023237"/>
    </source>
</evidence>
<dbReference type="Proteomes" id="UP000798808">
    <property type="component" value="Unassembled WGS sequence"/>
</dbReference>
<evidence type="ECO:0000256" key="2">
    <source>
        <dbReference type="ARBA" id="ARBA00006275"/>
    </source>
</evidence>
<comment type="similarity">
    <text evidence="2">Belongs to the SusD family.</text>
</comment>
<feature type="chain" id="PRO_5045066675" evidence="6">
    <location>
        <begin position="23"/>
        <end position="529"/>
    </location>
</feature>
<dbReference type="SUPFAM" id="SSF48452">
    <property type="entry name" value="TPR-like"/>
    <property type="match status" value="1"/>
</dbReference>
<dbReference type="Pfam" id="PF07980">
    <property type="entry name" value="SusD_RagB"/>
    <property type="match status" value="1"/>
</dbReference>
<dbReference type="Gene3D" id="1.25.40.390">
    <property type="match status" value="1"/>
</dbReference>
<gene>
    <name evidence="9" type="ORF">E1163_21235</name>
</gene>
<evidence type="ECO:0000259" key="7">
    <source>
        <dbReference type="Pfam" id="PF07980"/>
    </source>
</evidence>
<feature type="domain" description="RagB/SusD" evidence="7">
    <location>
        <begin position="363"/>
        <end position="528"/>
    </location>
</feature>
<evidence type="ECO:0000256" key="6">
    <source>
        <dbReference type="SAM" id="SignalP"/>
    </source>
</evidence>
<keyword evidence="5" id="KW-0998">Cell outer membrane</keyword>
<dbReference type="EMBL" id="SMLW01000630">
    <property type="protein sequence ID" value="MTI27494.1"/>
    <property type="molecule type" value="Genomic_DNA"/>
</dbReference>
<keyword evidence="4" id="KW-0472">Membrane</keyword>
<proteinExistence type="inferred from homology"/>